<reference evidence="13 14" key="1">
    <citation type="submission" date="2019-08" db="EMBL/GenBank/DDBJ databases">
        <title>Draft genome sequences of two oriental melons (Cucumis melo L. var makuwa).</title>
        <authorList>
            <person name="Kwon S.-Y."/>
        </authorList>
    </citation>
    <scope>NUCLEOTIDE SEQUENCE [LARGE SCALE GENOMIC DNA]</scope>
    <source>
        <strain evidence="14">cv. Chang Bougi</strain>
        <tissue evidence="13">Leaf</tissue>
    </source>
</reference>
<keyword evidence="7" id="KW-0443">Lipid metabolism</keyword>
<evidence type="ECO:0000256" key="7">
    <source>
        <dbReference type="ARBA" id="ARBA00023098"/>
    </source>
</evidence>
<sequence length="386" mass="45373">MRKRSPSRSKLALGERITHTKPPFTFTQIKKSIPSHCFNRSLYRSFSYVIFDSILLSTFYYVATTYFHTLPHPLLLHYLAWPLYWLSQGIVFTGLWVIAHECGHHAFSDYQFLDDLVGFLLHSSLLIPYFSFKISHRRHHANTASLNRDEVFVPKPKSKIPWYFKHLTNPPARLFIIVMTLTLGWPMYIAFNNSGRVYDRFTSHYDPNSPIFTEKERLQVQISNAGVLTILYLLYKFAVTKGIMWVIRIYLLPLTVMNVFVVLISSLQHTHPSLPYYDSSQWDWLRGNLVTVDRDYGKILNKMLHNITDTHVIHHLFPSMPHYNAAEATRAVKEVLGEYYQFDETPILKAAWREFRECVYVEEDDNEEGDSEGFRSKGVFWFRNKL</sequence>
<comment type="pathway">
    <text evidence="2">Lipid metabolism.</text>
</comment>
<feature type="transmembrane region" description="Helical" evidence="10">
    <location>
        <begin position="83"/>
        <end position="100"/>
    </location>
</feature>
<feature type="transmembrane region" description="Helical" evidence="10">
    <location>
        <begin position="245"/>
        <end position="264"/>
    </location>
</feature>
<evidence type="ECO:0000256" key="2">
    <source>
        <dbReference type="ARBA" id="ARBA00005189"/>
    </source>
</evidence>
<evidence type="ECO:0000256" key="1">
    <source>
        <dbReference type="ARBA" id="ARBA00004370"/>
    </source>
</evidence>
<dbReference type="EMBL" id="SSTD01005549">
    <property type="protein sequence ID" value="TYK21657.1"/>
    <property type="molecule type" value="Genomic_DNA"/>
</dbReference>
<keyword evidence="9" id="KW-0275">Fatty acid biosynthesis</keyword>
<feature type="transmembrane region" description="Helical" evidence="10">
    <location>
        <begin position="222"/>
        <end position="239"/>
    </location>
</feature>
<evidence type="ECO:0000256" key="3">
    <source>
        <dbReference type="ARBA" id="ARBA00009295"/>
    </source>
</evidence>
<evidence type="ECO:0000259" key="11">
    <source>
        <dbReference type="Pfam" id="PF00487"/>
    </source>
</evidence>
<keyword evidence="10" id="KW-1133">Transmembrane helix</keyword>
<dbReference type="Proteomes" id="UP000321947">
    <property type="component" value="Unassembled WGS sequence"/>
</dbReference>
<dbReference type="PANTHER" id="PTHR32100">
    <property type="entry name" value="OMEGA-6 FATTY ACID DESATURASE, CHLOROPLASTIC"/>
    <property type="match status" value="1"/>
</dbReference>
<dbReference type="Pfam" id="PF11960">
    <property type="entry name" value="DUF3474"/>
    <property type="match status" value="1"/>
</dbReference>
<feature type="transmembrane region" description="Helical" evidence="10">
    <location>
        <begin position="172"/>
        <end position="191"/>
    </location>
</feature>
<evidence type="ECO:0000256" key="10">
    <source>
        <dbReference type="SAM" id="Phobius"/>
    </source>
</evidence>
<evidence type="ECO:0000313" key="13">
    <source>
        <dbReference type="EMBL" id="TYK21657.1"/>
    </source>
</evidence>
<keyword evidence="6" id="KW-0560">Oxidoreductase</keyword>
<dbReference type="GO" id="GO:0016717">
    <property type="term" value="F:oxidoreductase activity, acting on paired donors, with oxidation of a pair of donors resulting in the reduction of molecular oxygen to two molecules of water"/>
    <property type="evidence" value="ECO:0007669"/>
    <property type="project" value="InterPro"/>
</dbReference>
<evidence type="ECO:0000256" key="4">
    <source>
        <dbReference type="ARBA" id="ARBA00022516"/>
    </source>
</evidence>
<dbReference type="InterPro" id="IPR012171">
    <property type="entry name" value="Fatty_acid_desaturase"/>
</dbReference>
<keyword evidence="4" id="KW-0444">Lipid biosynthesis</keyword>
<evidence type="ECO:0000259" key="12">
    <source>
        <dbReference type="Pfam" id="PF11960"/>
    </source>
</evidence>
<keyword evidence="8 10" id="KW-0472">Membrane</keyword>
<comment type="similarity">
    <text evidence="3">Belongs to the fatty acid desaturase type 1 family.</text>
</comment>
<name>A0A5D3DDB5_CUCMM</name>
<comment type="caution">
    <text evidence="13">The sequence shown here is derived from an EMBL/GenBank/DDBJ whole genome shotgun (WGS) entry which is preliminary data.</text>
</comment>
<comment type="subcellular location">
    <subcellularLocation>
        <location evidence="1">Membrane</location>
    </subcellularLocation>
</comment>
<evidence type="ECO:0000313" key="14">
    <source>
        <dbReference type="Proteomes" id="UP000321947"/>
    </source>
</evidence>
<organism evidence="13 14">
    <name type="scientific">Cucumis melo var. makuwa</name>
    <name type="common">Oriental melon</name>
    <dbReference type="NCBI Taxonomy" id="1194695"/>
    <lineage>
        <taxon>Eukaryota</taxon>
        <taxon>Viridiplantae</taxon>
        <taxon>Streptophyta</taxon>
        <taxon>Embryophyta</taxon>
        <taxon>Tracheophyta</taxon>
        <taxon>Spermatophyta</taxon>
        <taxon>Magnoliopsida</taxon>
        <taxon>eudicotyledons</taxon>
        <taxon>Gunneridae</taxon>
        <taxon>Pentapetalae</taxon>
        <taxon>rosids</taxon>
        <taxon>fabids</taxon>
        <taxon>Cucurbitales</taxon>
        <taxon>Cucurbitaceae</taxon>
        <taxon>Benincaseae</taxon>
        <taxon>Cucumis</taxon>
    </lineage>
</organism>
<evidence type="ECO:0000256" key="5">
    <source>
        <dbReference type="ARBA" id="ARBA00022832"/>
    </source>
</evidence>
<evidence type="ECO:0000256" key="9">
    <source>
        <dbReference type="ARBA" id="ARBA00023160"/>
    </source>
</evidence>
<dbReference type="CDD" id="cd03507">
    <property type="entry name" value="Delta12-FADS-like"/>
    <property type="match status" value="1"/>
</dbReference>
<accession>A0A5D3DDB5</accession>
<dbReference type="InterPro" id="IPR005804">
    <property type="entry name" value="FA_desaturase_dom"/>
</dbReference>
<evidence type="ECO:0000256" key="8">
    <source>
        <dbReference type="ARBA" id="ARBA00023136"/>
    </source>
</evidence>
<dbReference type="AlphaFoldDB" id="A0A5D3DDB5"/>
<keyword evidence="5" id="KW-0276">Fatty acid metabolism</keyword>
<feature type="domain" description="Fatty acid desaturase" evidence="11">
    <location>
        <begin position="80"/>
        <end position="340"/>
    </location>
</feature>
<gene>
    <name evidence="13" type="ORF">E5676_scaffold859G00200</name>
</gene>
<dbReference type="GO" id="GO:0006633">
    <property type="term" value="P:fatty acid biosynthetic process"/>
    <property type="evidence" value="ECO:0007669"/>
    <property type="project" value="UniProtKB-KW"/>
</dbReference>
<protein>
    <submittedName>
        <fullName evidence="13">Bifunctional fatty acid conjugase/Delta(12)-oleate desaturase-like</fullName>
    </submittedName>
</protein>
<evidence type="ECO:0000256" key="6">
    <source>
        <dbReference type="ARBA" id="ARBA00023002"/>
    </source>
</evidence>
<feature type="transmembrane region" description="Helical" evidence="10">
    <location>
        <begin position="45"/>
        <end position="63"/>
    </location>
</feature>
<dbReference type="GO" id="GO:0016020">
    <property type="term" value="C:membrane"/>
    <property type="evidence" value="ECO:0007669"/>
    <property type="project" value="UniProtKB-SubCell"/>
</dbReference>
<dbReference type="InterPro" id="IPR021863">
    <property type="entry name" value="FAS_N"/>
</dbReference>
<keyword evidence="10" id="KW-0812">Transmembrane</keyword>
<dbReference type="Pfam" id="PF00487">
    <property type="entry name" value="FA_desaturase"/>
    <property type="match status" value="1"/>
</dbReference>
<feature type="domain" description="Fatty acid desaturase N-terminal" evidence="12">
    <location>
        <begin position="20"/>
        <end position="55"/>
    </location>
</feature>
<proteinExistence type="inferred from homology"/>